<sequence length="118" mass="13030">MKAGSPAPRFMRWRNTVWLAAAVLFLLNFLRHGIDLFSIALTAIIVALGFAVEHVETQTQRPLKNYLRVALGSFALALVLIAMPLLMGGGIWVGLILWTGLSGAALAWCVHYERTEPR</sequence>
<feature type="transmembrane region" description="Helical" evidence="1">
    <location>
        <begin position="12"/>
        <end position="30"/>
    </location>
</feature>
<gene>
    <name evidence="2" type="ORF">ATM17_25100</name>
</gene>
<protein>
    <submittedName>
        <fullName evidence="2">Uncharacterized protein</fullName>
    </submittedName>
</protein>
<organism evidence="2 3">
    <name type="scientific">Sphingopyxis macrogoltabida</name>
    <name type="common">Sphingomonas macrogoltabidus</name>
    <dbReference type="NCBI Taxonomy" id="33050"/>
    <lineage>
        <taxon>Bacteria</taxon>
        <taxon>Pseudomonadati</taxon>
        <taxon>Pseudomonadota</taxon>
        <taxon>Alphaproteobacteria</taxon>
        <taxon>Sphingomonadales</taxon>
        <taxon>Sphingomonadaceae</taxon>
        <taxon>Sphingopyxis</taxon>
    </lineage>
</organism>
<proteinExistence type="predicted"/>
<feature type="transmembrane region" description="Helical" evidence="1">
    <location>
        <begin position="36"/>
        <end position="55"/>
    </location>
</feature>
<keyword evidence="1" id="KW-1133">Transmembrane helix</keyword>
<accession>A0AAC9AYP5</accession>
<evidence type="ECO:0000256" key="1">
    <source>
        <dbReference type="SAM" id="Phobius"/>
    </source>
</evidence>
<dbReference type="EMBL" id="CP013344">
    <property type="protein sequence ID" value="AMU92298.1"/>
    <property type="molecule type" value="Genomic_DNA"/>
</dbReference>
<reference evidence="2 3" key="2">
    <citation type="journal article" date="2016" name="Genome Announc.">
        <title>Complete Genome Sequence of Sphingopyxis macrogoltabida Strain 203N (NBRC 111659), a Polyethylene Glycol Degrader.</title>
        <authorList>
            <person name="Ohtsubo Y."/>
            <person name="Nonoyama S."/>
            <person name="Nagata Y."/>
            <person name="Numata M."/>
            <person name="Tsuchikane K."/>
            <person name="Hosoyama A."/>
            <person name="Yamazoe A."/>
            <person name="Tsuda M."/>
            <person name="Fujita N."/>
            <person name="Kawai F."/>
        </authorList>
    </citation>
    <scope>NUCLEOTIDE SEQUENCE [LARGE SCALE GENOMIC DNA]</scope>
    <source>
        <strain evidence="2 3">203N</strain>
    </source>
</reference>
<keyword evidence="3" id="KW-1185">Reference proteome</keyword>
<feature type="transmembrane region" description="Helical" evidence="1">
    <location>
        <begin position="91"/>
        <end position="110"/>
    </location>
</feature>
<evidence type="ECO:0000313" key="3">
    <source>
        <dbReference type="Proteomes" id="UP000076088"/>
    </source>
</evidence>
<keyword evidence="1" id="KW-0812">Transmembrane</keyword>
<feature type="transmembrane region" description="Helical" evidence="1">
    <location>
        <begin position="67"/>
        <end position="85"/>
    </location>
</feature>
<dbReference type="Proteomes" id="UP000076088">
    <property type="component" value="Chromosome"/>
</dbReference>
<dbReference type="AlphaFoldDB" id="A0AAC9AYP5"/>
<keyword evidence="1" id="KW-0472">Membrane</keyword>
<evidence type="ECO:0000313" key="2">
    <source>
        <dbReference type="EMBL" id="AMU92298.1"/>
    </source>
</evidence>
<dbReference type="RefSeq" id="WP_054732249.1">
    <property type="nucleotide sequence ID" value="NZ_CP009429.1"/>
</dbReference>
<name>A0AAC9AYP5_SPHMC</name>
<reference evidence="3" key="1">
    <citation type="submission" date="2015-11" db="EMBL/GenBank/DDBJ databases">
        <title>Complete genome sequence of a polyethylene-glycol degrader Sphingopyxis macrogoltabida 203N (NBRC 111659).</title>
        <authorList>
            <person name="Yoshiyuki O."/>
            <person name="Shouta N."/>
            <person name="Nagata Y."/>
            <person name="Numata M."/>
            <person name="Tsuchikane K."/>
            <person name="Hosoyama A."/>
            <person name="Yamazoe A."/>
            <person name="Tsuda M."/>
            <person name="Fujita N."/>
            <person name="Kawai F."/>
        </authorList>
    </citation>
    <scope>NUCLEOTIDE SEQUENCE [LARGE SCALE GENOMIC DNA]</scope>
    <source>
        <strain evidence="3">203N</strain>
    </source>
</reference>
<dbReference type="KEGG" id="smaz:LH19_24540"/>